<dbReference type="EMBL" id="AP012489">
    <property type="protein sequence ID" value="BAN89575.1"/>
    <property type="molecule type" value="Genomic_DNA"/>
</dbReference>
<gene>
    <name evidence="2" type="ORF">ACAM_0106</name>
</gene>
<proteinExistence type="predicted"/>
<feature type="transmembrane region" description="Helical" evidence="1">
    <location>
        <begin position="79"/>
        <end position="104"/>
    </location>
</feature>
<keyword evidence="1" id="KW-0472">Membrane</keyword>
<feature type="transmembrane region" description="Helical" evidence="1">
    <location>
        <begin position="252"/>
        <end position="274"/>
    </location>
</feature>
<dbReference type="STRING" id="1198449.ACAM_0106"/>
<dbReference type="KEGG" id="acj:ACAM_0106"/>
<evidence type="ECO:0000313" key="3">
    <source>
        <dbReference type="Proteomes" id="UP000016887"/>
    </source>
</evidence>
<dbReference type="PIRSF" id="PIRSF019205">
    <property type="entry name" value="DUF1646"/>
    <property type="match status" value="1"/>
</dbReference>
<reference evidence="2 3" key="1">
    <citation type="journal article" date="2013" name="Appl. Environ. Microbiol.">
        <title>Variation of the Virus-Related Elements within Syntenic Genomes of the Hyperthermophilic Archaeon Aeropyrum.</title>
        <authorList>
            <person name="Daifuku T."/>
            <person name="Yoshida T."/>
            <person name="Kitamura T."/>
            <person name="Kawaichi S."/>
            <person name="Inoue T."/>
            <person name="Nomura K."/>
            <person name="Yoshida Y."/>
            <person name="Kuno S."/>
            <person name="Sako Y."/>
        </authorList>
    </citation>
    <scope>NUCLEOTIDE SEQUENCE [LARGE SCALE GENOMIC DNA]</scope>
    <source>
        <strain evidence="2 3">SY1</strain>
    </source>
</reference>
<dbReference type="Pfam" id="PF07854">
    <property type="entry name" value="DUF1646"/>
    <property type="match status" value="1"/>
</dbReference>
<dbReference type="PATRIC" id="fig|1198449.6.peg.110"/>
<organism evidence="2 3">
    <name type="scientific">Aeropyrum camini SY1 = JCM 12091</name>
    <dbReference type="NCBI Taxonomy" id="1198449"/>
    <lineage>
        <taxon>Archaea</taxon>
        <taxon>Thermoproteota</taxon>
        <taxon>Thermoprotei</taxon>
        <taxon>Desulfurococcales</taxon>
        <taxon>Desulfurococcaceae</taxon>
        <taxon>Aeropyrum</taxon>
    </lineage>
</organism>
<dbReference type="InterPro" id="IPR012443">
    <property type="entry name" value="DUF1646"/>
</dbReference>
<dbReference type="OrthoDB" id="29035at2157"/>
<feature type="transmembrane region" description="Helical" evidence="1">
    <location>
        <begin position="314"/>
        <end position="337"/>
    </location>
</feature>
<dbReference type="eggNOG" id="arCOG04052">
    <property type="taxonomic scope" value="Archaea"/>
</dbReference>
<keyword evidence="1" id="KW-0812">Transmembrane</keyword>
<dbReference type="AlphaFoldDB" id="U3TC09"/>
<keyword evidence="3" id="KW-1185">Reference proteome</keyword>
<feature type="transmembrane region" description="Helical" evidence="1">
    <location>
        <begin position="41"/>
        <end position="59"/>
    </location>
</feature>
<feature type="transmembrane region" description="Helical" evidence="1">
    <location>
        <begin position="349"/>
        <end position="374"/>
    </location>
</feature>
<feature type="transmembrane region" description="Helical" evidence="1">
    <location>
        <begin position="111"/>
        <end position="132"/>
    </location>
</feature>
<sequence length="376" mass="40869">MAELFIPDEPILGVTVILSAILILVLVLPFKVRIVEENLEVFFFIMGLGGVITIFYYGILPSTESLLNLFVKALKTPLAITHLGPVPIGIVQAVVFFGLIFYFFHRQIYSLLAAAMGRLGIPVFAFIFTFVLGLISSVISVIVTAVILAEIAAALNISRERKVKYVVYASFAVGIGAALTPLGEPLSTIAISKLNAHFTYLIDILGVYVVPGIAVSAAAAALSLRGEVYREGLVKFVYEETINDILLRGFRVFLFVAALELLGASFTPMVKWYFAQLPPWALYWINTISAVVDNATLTAAEIGPFLTEEQIRSALMSLLISGGMLIPGNIPNIVAAGRLRITMSEWARVGVPFGIVLLMAYFIVIEVLGIHITLSL</sequence>
<evidence type="ECO:0000313" key="2">
    <source>
        <dbReference type="EMBL" id="BAN89575.1"/>
    </source>
</evidence>
<feature type="transmembrane region" description="Helical" evidence="1">
    <location>
        <begin position="198"/>
        <end position="222"/>
    </location>
</feature>
<name>U3TC09_9CREN</name>
<dbReference type="Proteomes" id="UP000016887">
    <property type="component" value="Chromosome"/>
</dbReference>
<evidence type="ECO:0000256" key="1">
    <source>
        <dbReference type="SAM" id="Phobius"/>
    </source>
</evidence>
<feature type="transmembrane region" description="Helical" evidence="1">
    <location>
        <begin position="12"/>
        <end position="29"/>
    </location>
</feature>
<feature type="transmembrane region" description="Helical" evidence="1">
    <location>
        <begin position="138"/>
        <end position="158"/>
    </location>
</feature>
<protein>
    <submittedName>
        <fullName evidence="2">Predicted cation transporter</fullName>
    </submittedName>
</protein>
<keyword evidence="1" id="KW-1133">Transmembrane helix</keyword>
<feature type="transmembrane region" description="Helical" evidence="1">
    <location>
        <begin position="165"/>
        <end position="183"/>
    </location>
</feature>
<accession>U3TC09</accession>